<evidence type="ECO:0008006" key="3">
    <source>
        <dbReference type="Google" id="ProtNLM"/>
    </source>
</evidence>
<dbReference type="Proteomes" id="UP000183982">
    <property type="component" value="Unassembled WGS sequence"/>
</dbReference>
<dbReference type="STRING" id="1470563.SAMN05444000_108137"/>
<evidence type="ECO:0000313" key="1">
    <source>
        <dbReference type="EMBL" id="SHJ42917.1"/>
    </source>
</evidence>
<accession>A0A1M6J8E2</accession>
<dbReference type="InterPro" id="IPR042557">
    <property type="entry name" value="SCO4226"/>
</dbReference>
<reference evidence="2" key="1">
    <citation type="submission" date="2016-11" db="EMBL/GenBank/DDBJ databases">
        <authorList>
            <person name="Varghese N."/>
            <person name="Submissions S."/>
        </authorList>
    </citation>
    <scope>NUCLEOTIDE SEQUENCE [LARGE SCALE GENOMIC DNA]</scope>
    <source>
        <strain evidence="2">DSM 100564</strain>
    </source>
</reference>
<proteinExistence type="predicted"/>
<dbReference type="InterPro" id="IPR025336">
    <property type="entry name" value="SCO4226-like"/>
</dbReference>
<dbReference type="AlphaFoldDB" id="A0A1M6J8E2"/>
<dbReference type="RefSeq" id="WP_073251810.1">
    <property type="nucleotide sequence ID" value="NZ_FQZQ01000008.1"/>
</dbReference>
<dbReference type="OrthoDB" id="9800027at2"/>
<name>A0A1M6J8E2_9RHOB</name>
<keyword evidence="2" id="KW-1185">Reference proteome</keyword>
<dbReference type="EMBL" id="FQZQ01000008">
    <property type="protein sequence ID" value="SHJ42917.1"/>
    <property type="molecule type" value="Genomic_DNA"/>
</dbReference>
<evidence type="ECO:0000313" key="2">
    <source>
        <dbReference type="Proteomes" id="UP000183982"/>
    </source>
</evidence>
<protein>
    <recommendedName>
        <fullName evidence="3">DUF4242 domain-containing protein</fullName>
    </recommendedName>
</protein>
<organism evidence="1 2">
    <name type="scientific">Shimia gijangensis</name>
    <dbReference type="NCBI Taxonomy" id="1470563"/>
    <lineage>
        <taxon>Bacteria</taxon>
        <taxon>Pseudomonadati</taxon>
        <taxon>Pseudomonadota</taxon>
        <taxon>Alphaproteobacteria</taxon>
        <taxon>Rhodobacterales</taxon>
        <taxon>Roseobacteraceae</taxon>
    </lineage>
</organism>
<dbReference type="Gene3D" id="3.30.70.3090">
    <property type="entry name" value="ORF SCO4226, nickel-binding ferredoxin-like monomer"/>
    <property type="match status" value="1"/>
</dbReference>
<gene>
    <name evidence="1" type="ORF">SAMN05444000_108137</name>
</gene>
<sequence length="85" mass="9862">MPRFIIERNFAEQLEIDNEAKIQIKEINDEEGVEWIFSFLSADKRKTYCLYEAPDEDSLRKAAERLNIPADVITSVDRIDPGIFA</sequence>
<dbReference type="Pfam" id="PF14026">
    <property type="entry name" value="SCO4226-like"/>
    <property type="match status" value="1"/>
</dbReference>